<evidence type="ECO:0000313" key="3">
    <source>
        <dbReference type="EMBL" id="JAT78741.1"/>
    </source>
</evidence>
<evidence type="ECO:0000256" key="1">
    <source>
        <dbReference type="SAM" id="MobiDB-lite"/>
    </source>
</evidence>
<feature type="transmembrane region" description="Helical" evidence="2">
    <location>
        <begin position="20"/>
        <end position="39"/>
    </location>
</feature>
<keyword evidence="3" id="KW-0687">Ribonucleoprotein</keyword>
<name>A0A1D2AI24_ORNBR</name>
<keyword evidence="2" id="KW-0472">Membrane</keyword>
<proteinExistence type="predicted"/>
<accession>A0A1D2AI24</accession>
<organism evidence="3">
    <name type="scientific">Ornithodoros brasiliensis</name>
    <name type="common">Mouro tick</name>
    <dbReference type="NCBI Taxonomy" id="888526"/>
    <lineage>
        <taxon>Eukaryota</taxon>
        <taxon>Metazoa</taxon>
        <taxon>Ecdysozoa</taxon>
        <taxon>Arthropoda</taxon>
        <taxon>Chelicerata</taxon>
        <taxon>Arachnida</taxon>
        <taxon>Acari</taxon>
        <taxon>Parasitiformes</taxon>
        <taxon>Ixodida</taxon>
        <taxon>Ixodoidea</taxon>
        <taxon>Argasidae</taxon>
        <taxon>Ornithodorinae</taxon>
        <taxon>Ornithodoros</taxon>
    </lineage>
</organism>
<keyword evidence="2" id="KW-1133">Transmembrane helix</keyword>
<reference evidence="3" key="1">
    <citation type="submission" date="2016-07" db="EMBL/GenBank/DDBJ databases">
        <title>Salivary Glands transcriptome analysis on engorged females of Ornithodoros brasiliensis (Acari:Argasidae).</title>
        <authorList>
            <person name="Simons S.M."/>
            <person name="Carvalho E."/>
            <person name="Junqueira-de-Azevedo I."/>
            <person name="Ho P.L."/>
            <person name="Giovanni D."/>
            <person name="Mendonca R."/>
            <person name="Onofrio V."/>
            <person name="Landulfo G."/>
            <person name="Ramirez D."/>
            <person name="Barros-Battesti D."/>
        </authorList>
    </citation>
    <scope>NUCLEOTIDE SEQUENCE</scope>
    <source>
        <strain evidence="3">Female</strain>
        <tissue evidence="3">Salivary gland</tissue>
    </source>
</reference>
<dbReference type="AlphaFoldDB" id="A0A1D2AI24"/>
<dbReference type="EMBL" id="GETE01001189">
    <property type="protein sequence ID" value="JAT78741.1"/>
    <property type="molecule type" value="Transcribed_RNA"/>
</dbReference>
<keyword evidence="2" id="KW-0812">Transmembrane</keyword>
<feature type="non-terminal residue" evidence="3">
    <location>
        <position position="144"/>
    </location>
</feature>
<dbReference type="GO" id="GO:0005840">
    <property type="term" value="C:ribosome"/>
    <property type="evidence" value="ECO:0007669"/>
    <property type="project" value="UniProtKB-KW"/>
</dbReference>
<feature type="non-terminal residue" evidence="3">
    <location>
        <position position="1"/>
    </location>
</feature>
<sequence>VNEGLALLQNSLVKETKAHVVVLLFGLFLLLLLLGRFLGSSSSSATTSSRSCSSGRGYGTSRWHRRQLLGTFFNHFCHVLSLELTDYLVESLAVGFNTNASEDLLNISGRRLFVTAQGGQEVSGNVTHVFKSRGHETSSHRNQT</sequence>
<protein>
    <submittedName>
        <fullName evidence="3">60s acidic ribosomal protein p2</fullName>
    </submittedName>
</protein>
<feature type="region of interest" description="Disordered" evidence="1">
    <location>
        <begin position="40"/>
        <end position="59"/>
    </location>
</feature>
<keyword evidence="3" id="KW-0689">Ribosomal protein</keyword>
<evidence type="ECO:0000256" key="2">
    <source>
        <dbReference type="SAM" id="Phobius"/>
    </source>
</evidence>